<keyword evidence="4" id="KW-1003">Cell membrane</keyword>
<keyword evidence="19" id="KW-1185">Reference proteome</keyword>
<dbReference type="Proteomes" id="UP000321248">
    <property type="component" value="Unassembled WGS sequence"/>
</dbReference>
<feature type="modified residue" description="Phosphohistidine" evidence="12">
    <location>
        <position position="698"/>
    </location>
</feature>
<keyword evidence="11" id="KW-0472">Membrane</keyword>
<comment type="catalytic activity">
    <reaction evidence="1">
        <text>ATP + protein L-histidine = ADP + protein N-phospho-L-histidine.</text>
        <dbReference type="EC" id="2.7.13.3"/>
    </reaction>
</comment>
<evidence type="ECO:0000256" key="4">
    <source>
        <dbReference type="ARBA" id="ARBA00022475"/>
    </source>
</evidence>
<dbReference type="EMBL" id="VRTS01000007">
    <property type="protein sequence ID" value="TXK61047.1"/>
    <property type="molecule type" value="Genomic_DNA"/>
</dbReference>
<accession>A0A5C8KL40</accession>
<dbReference type="Gene3D" id="1.20.120.160">
    <property type="entry name" value="HPT domain"/>
    <property type="match status" value="1"/>
</dbReference>
<dbReference type="PRINTS" id="PR00344">
    <property type="entry name" value="BCTRLSENSOR"/>
</dbReference>
<feature type="region of interest" description="Disordered" evidence="14">
    <location>
        <begin position="556"/>
        <end position="641"/>
    </location>
</feature>
<dbReference type="Pfam" id="PF01627">
    <property type="entry name" value="Hpt"/>
    <property type="match status" value="1"/>
</dbReference>
<evidence type="ECO:0000256" key="13">
    <source>
        <dbReference type="PROSITE-ProRule" id="PRU00169"/>
    </source>
</evidence>
<dbReference type="OrthoDB" id="9797243at2"/>
<dbReference type="GO" id="GO:0000155">
    <property type="term" value="F:phosphorelay sensor kinase activity"/>
    <property type="evidence" value="ECO:0007669"/>
    <property type="project" value="InterPro"/>
</dbReference>
<feature type="domain" description="HPt" evidence="17">
    <location>
        <begin position="659"/>
        <end position="738"/>
    </location>
</feature>
<dbReference type="Gene3D" id="1.10.287.130">
    <property type="match status" value="1"/>
</dbReference>
<evidence type="ECO:0000256" key="1">
    <source>
        <dbReference type="ARBA" id="ARBA00000085"/>
    </source>
</evidence>
<comment type="subcellular location">
    <subcellularLocation>
        <location evidence="2">Cell membrane</location>
        <topology evidence="2">Multi-pass membrane protein</topology>
    </subcellularLocation>
</comment>
<evidence type="ECO:0000313" key="19">
    <source>
        <dbReference type="Proteomes" id="UP000321248"/>
    </source>
</evidence>
<dbReference type="InterPro" id="IPR004358">
    <property type="entry name" value="Sig_transdc_His_kin-like_C"/>
</dbReference>
<feature type="modified residue" description="4-aspartylphosphate" evidence="13">
    <location>
        <position position="460"/>
    </location>
</feature>
<evidence type="ECO:0000256" key="9">
    <source>
        <dbReference type="ARBA" id="ARBA00022989"/>
    </source>
</evidence>
<dbReference type="PROSITE" id="PS50110">
    <property type="entry name" value="RESPONSE_REGULATORY"/>
    <property type="match status" value="2"/>
</dbReference>
<dbReference type="SMART" id="SM00387">
    <property type="entry name" value="HATPase_c"/>
    <property type="match status" value="1"/>
</dbReference>
<evidence type="ECO:0000256" key="6">
    <source>
        <dbReference type="ARBA" id="ARBA00022692"/>
    </source>
</evidence>
<evidence type="ECO:0000256" key="14">
    <source>
        <dbReference type="SAM" id="MobiDB-lite"/>
    </source>
</evidence>
<dbReference type="CDD" id="cd17546">
    <property type="entry name" value="REC_hyHK_CKI1_RcsC-like"/>
    <property type="match status" value="1"/>
</dbReference>
<organism evidence="18 19">
    <name type="scientific">Alkalisalibacterium limincola</name>
    <dbReference type="NCBI Taxonomy" id="2699169"/>
    <lineage>
        <taxon>Bacteria</taxon>
        <taxon>Pseudomonadati</taxon>
        <taxon>Pseudomonadota</taxon>
        <taxon>Gammaproteobacteria</taxon>
        <taxon>Lysobacterales</taxon>
        <taxon>Lysobacteraceae</taxon>
        <taxon>Alkalisalibacterium</taxon>
    </lineage>
</organism>
<feature type="region of interest" description="Disordered" evidence="14">
    <location>
        <begin position="371"/>
        <end position="395"/>
    </location>
</feature>
<evidence type="ECO:0000259" key="17">
    <source>
        <dbReference type="PROSITE" id="PS50894"/>
    </source>
</evidence>
<feature type="domain" description="Histidine kinase" evidence="15">
    <location>
        <begin position="10"/>
        <end position="231"/>
    </location>
</feature>
<dbReference type="InterPro" id="IPR003661">
    <property type="entry name" value="HisK_dim/P_dom"/>
</dbReference>
<keyword evidence="9" id="KW-1133">Transmembrane helix</keyword>
<dbReference type="AlphaFoldDB" id="A0A5C8KL40"/>
<dbReference type="InterPro" id="IPR011006">
    <property type="entry name" value="CheY-like_superfamily"/>
</dbReference>
<dbReference type="SUPFAM" id="SSF47384">
    <property type="entry name" value="Homodimeric domain of signal transducing histidine kinase"/>
    <property type="match status" value="1"/>
</dbReference>
<evidence type="ECO:0000256" key="2">
    <source>
        <dbReference type="ARBA" id="ARBA00004651"/>
    </source>
</evidence>
<feature type="domain" description="Response regulatory" evidence="16">
    <location>
        <begin position="411"/>
        <end position="531"/>
    </location>
</feature>
<evidence type="ECO:0000313" key="18">
    <source>
        <dbReference type="EMBL" id="TXK61047.1"/>
    </source>
</evidence>
<dbReference type="FunFam" id="3.30.565.10:FF:000010">
    <property type="entry name" value="Sensor histidine kinase RcsC"/>
    <property type="match status" value="1"/>
</dbReference>
<dbReference type="SUPFAM" id="SSF47226">
    <property type="entry name" value="Histidine-containing phosphotransfer domain, HPT domain"/>
    <property type="match status" value="1"/>
</dbReference>
<dbReference type="GO" id="GO:0005524">
    <property type="term" value="F:ATP binding"/>
    <property type="evidence" value="ECO:0007669"/>
    <property type="project" value="UniProtKB-KW"/>
</dbReference>
<keyword evidence="8" id="KW-0067">ATP-binding</keyword>
<keyword evidence="5 13" id="KW-0597">Phosphoprotein</keyword>
<dbReference type="RefSeq" id="WP_147892090.1">
    <property type="nucleotide sequence ID" value="NZ_VRTS01000007.1"/>
</dbReference>
<feature type="modified residue" description="4-aspartylphosphate" evidence="13">
    <location>
        <position position="303"/>
    </location>
</feature>
<gene>
    <name evidence="18" type="ORF">FU658_10785</name>
</gene>
<keyword evidence="6" id="KW-0812">Transmembrane</keyword>
<evidence type="ECO:0000256" key="7">
    <source>
        <dbReference type="ARBA" id="ARBA00022741"/>
    </source>
</evidence>
<keyword evidence="7" id="KW-0547">Nucleotide-binding</keyword>
<dbReference type="Pfam" id="PF00512">
    <property type="entry name" value="HisKA"/>
    <property type="match status" value="1"/>
</dbReference>
<dbReference type="Gene3D" id="3.30.565.10">
    <property type="entry name" value="Histidine kinase-like ATPase, C-terminal domain"/>
    <property type="match status" value="1"/>
</dbReference>
<name>A0A5C8KL40_9GAMM</name>
<dbReference type="PANTHER" id="PTHR45339:SF1">
    <property type="entry name" value="HYBRID SIGNAL TRANSDUCTION HISTIDINE KINASE J"/>
    <property type="match status" value="1"/>
</dbReference>
<evidence type="ECO:0000256" key="10">
    <source>
        <dbReference type="ARBA" id="ARBA00023012"/>
    </source>
</evidence>
<dbReference type="PROSITE" id="PS50894">
    <property type="entry name" value="HPT"/>
    <property type="match status" value="1"/>
</dbReference>
<evidence type="ECO:0000256" key="12">
    <source>
        <dbReference type="PROSITE-ProRule" id="PRU00110"/>
    </source>
</evidence>
<evidence type="ECO:0000259" key="16">
    <source>
        <dbReference type="PROSITE" id="PS50110"/>
    </source>
</evidence>
<evidence type="ECO:0000256" key="8">
    <source>
        <dbReference type="ARBA" id="ARBA00022840"/>
    </source>
</evidence>
<dbReference type="SUPFAM" id="SSF55874">
    <property type="entry name" value="ATPase domain of HSP90 chaperone/DNA topoisomerase II/histidine kinase"/>
    <property type="match status" value="1"/>
</dbReference>
<dbReference type="Pfam" id="PF00072">
    <property type="entry name" value="Response_reg"/>
    <property type="match status" value="1"/>
</dbReference>
<feature type="compositionally biased region" description="Low complexity" evidence="14">
    <location>
        <begin position="559"/>
        <end position="571"/>
    </location>
</feature>
<evidence type="ECO:0000256" key="11">
    <source>
        <dbReference type="ARBA" id="ARBA00023136"/>
    </source>
</evidence>
<sequence length="738" mass="80239">MMAKGEFLATMSHEIRTPLNGIIPMLDLLSSSELKADQREMLRTAFGSARALLRIVDDILDYSKLEANKLELETVSLNLKDVLGSVIRLMERPAENKGLKLRLDIDPQVRLAVRGDPTRLRQVLTNLVSNAVKFTERGTISVAVRQMGRTGTHHQLRFEVQDTGIGISHAEQAKLFEAFSQADASTTRIYGGTGLGLAISRRIVDLMHGRIGLESEPGRGSLFWFEVPLLKALGEVEEGGPDMRGGRALVLTTDDALRRRMKLILPHVGFEAHLVASTQEAMNHLRAALARGPNWVFDLLIADLQSIPSTTVALHRNVRRLPLDRPLPLLYLRGQETMPQELEEDGHAWSLPRTVSDGELRVRMKTLLNEATGGDGPAVAGPGIPESATPFDGPPPPEALPGARKTRLSGQVLLVEDNPVNLLVAQRLIDLLGLDCDTATNGDEALEKMRTGRYDAVLMDCQMPVLDGYAATRAWRAHEAERDDGHHLPIIAMTANAMAGDRQKCVSAGMDDYLAKPVTKQQLLAMLEQWIDDPQATPQHIPDTGAHAHGYADAQSVHPDALPDAPPVADAQRPSPVPAPMREDAHPEPPPAPGPSPAIHPVWNEGDRRPAPLPSPASASDEPDEPAAPAAPAKDSPPILPRHQPAVVRAVVEDLQEMMGEQFFLLLSLFLEDAPKQIARMEAAAEALDWDNVVAPAHALKSSSANLGALAMASMAREIELAARRHAFPEQARRLSPA</sequence>
<dbReference type="InterPro" id="IPR008207">
    <property type="entry name" value="Sig_transdc_His_kin_Hpt_dom"/>
</dbReference>
<dbReference type="InterPro" id="IPR036097">
    <property type="entry name" value="HisK_dim/P_sf"/>
</dbReference>
<evidence type="ECO:0000256" key="3">
    <source>
        <dbReference type="ARBA" id="ARBA00012438"/>
    </source>
</evidence>
<dbReference type="SMART" id="SM00388">
    <property type="entry name" value="HisKA"/>
    <property type="match status" value="1"/>
</dbReference>
<dbReference type="SMART" id="SM00448">
    <property type="entry name" value="REC"/>
    <property type="match status" value="1"/>
</dbReference>
<protein>
    <recommendedName>
        <fullName evidence="3">histidine kinase</fullName>
        <ecNumber evidence="3">2.7.13.3</ecNumber>
    </recommendedName>
</protein>
<reference evidence="18 19" key="1">
    <citation type="submission" date="2019-08" db="EMBL/GenBank/DDBJ databases">
        <authorList>
            <person name="Karlyshev A.V."/>
        </authorList>
    </citation>
    <scope>NUCLEOTIDE SEQUENCE [LARGE SCALE GENOMIC DNA]</scope>
    <source>
        <strain evidence="18 19">Alg18-2.2</strain>
    </source>
</reference>
<dbReference type="CDD" id="cd16922">
    <property type="entry name" value="HATPase_EvgS-ArcB-TorS-like"/>
    <property type="match status" value="1"/>
</dbReference>
<evidence type="ECO:0000256" key="5">
    <source>
        <dbReference type="ARBA" id="ARBA00022553"/>
    </source>
</evidence>
<dbReference type="PANTHER" id="PTHR45339">
    <property type="entry name" value="HYBRID SIGNAL TRANSDUCTION HISTIDINE KINASE J"/>
    <property type="match status" value="1"/>
</dbReference>
<comment type="caution">
    <text evidence="18">The sequence shown here is derived from an EMBL/GenBank/DDBJ whole genome shotgun (WGS) entry which is preliminary data.</text>
</comment>
<proteinExistence type="predicted"/>
<dbReference type="InterPro" id="IPR003594">
    <property type="entry name" value="HATPase_dom"/>
</dbReference>
<dbReference type="EC" id="2.7.13.3" evidence="3"/>
<feature type="compositionally biased region" description="Pro residues" evidence="14">
    <location>
        <begin position="588"/>
        <end position="598"/>
    </location>
</feature>
<dbReference type="Pfam" id="PF02518">
    <property type="entry name" value="HATPase_c"/>
    <property type="match status" value="1"/>
</dbReference>
<feature type="domain" description="Response regulatory" evidence="16">
    <location>
        <begin position="247"/>
        <end position="368"/>
    </location>
</feature>
<keyword evidence="10" id="KW-0902">Two-component regulatory system</keyword>
<evidence type="ECO:0000259" key="15">
    <source>
        <dbReference type="PROSITE" id="PS50109"/>
    </source>
</evidence>
<dbReference type="InterPro" id="IPR036890">
    <property type="entry name" value="HATPase_C_sf"/>
</dbReference>
<dbReference type="GO" id="GO:0005886">
    <property type="term" value="C:plasma membrane"/>
    <property type="evidence" value="ECO:0007669"/>
    <property type="project" value="UniProtKB-SubCell"/>
</dbReference>
<dbReference type="CDD" id="cd00082">
    <property type="entry name" value="HisKA"/>
    <property type="match status" value="1"/>
</dbReference>
<dbReference type="InterPro" id="IPR001789">
    <property type="entry name" value="Sig_transdc_resp-reg_receiver"/>
</dbReference>
<dbReference type="InterPro" id="IPR005467">
    <property type="entry name" value="His_kinase_dom"/>
</dbReference>
<feature type="compositionally biased region" description="Low complexity" evidence="14">
    <location>
        <begin position="627"/>
        <end position="637"/>
    </location>
</feature>
<dbReference type="Gene3D" id="3.40.50.2300">
    <property type="match status" value="1"/>
</dbReference>
<dbReference type="SUPFAM" id="SSF52172">
    <property type="entry name" value="CheY-like"/>
    <property type="match status" value="2"/>
</dbReference>
<dbReference type="PROSITE" id="PS50109">
    <property type="entry name" value="HIS_KIN"/>
    <property type="match status" value="1"/>
</dbReference>
<dbReference type="InterPro" id="IPR036641">
    <property type="entry name" value="HPT_dom_sf"/>
</dbReference>